<reference evidence="2 3" key="1">
    <citation type="journal article" date="2023" name="Int J Dairy Technol">
        <title>Genome based analysis of Pseudomonas paracarnis RQ057, a strain responsible for blue discoloration spoilage in processed cheese.</title>
        <authorList>
            <person name="Rodrigues Rd.S."/>
            <person name="Machado S.G."/>
            <person name="de Carvalho A.F."/>
            <person name="Nero L.A."/>
        </authorList>
    </citation>
    <scope>NUCLEOTIDE SEQUENCE [LARGE SCALE GENOMIC DNA]</scope>
    <source>
        <strain evidence="2 3">RQ057</strain>
    </source>
</reference>
<comment type="caution">
    <text evidence="2">The sequence shown here is derived from an EMBL/GenBank/DDBJ whole genome shotgun (WGS) entry which is preliminary data.</text>
</comment>
<protein>
    <submittedName>
        <fullName evidence="2">Uncharacterized protein</fullName>
    </submittedName>
</protein>
<organism evidence="2 3">
    <name type="scientific">Pseudomonas paracarnis</name>
    <dbReference type="NCBI Taxonomy" id="2750625"/>
    <lineage>
        <taxon>Bacteria</taxon>
        <taxon>Pseudomonadati</taxon>
        <taxon>Pseudomonadota</taxon>
        <taxon>Gammaproteobacteria</taxon>
        <taxon>Pseudomonadales</taxon>
        <taxon>Pseudomonadaceae</taxon>
        <taxon>Pseudomonas</taxon>
    </lineage>
</organism>
<evidence type="ECO:0000313" key="3">
    <source>
        <dbReference type="Proteomes" id="UP001336015"/>
    </source>
</evidence>
<dbReference type="Proteomes" id="UP001336015">
    <property type="component" value="Unassembled WGS sequence"/>
</dbReference>
<name>A0ABU6BNU7_9PSED</name>
<sequence>MSEHHSSLVVGQLKLTPEQMQIVQENWEQFLQIFNQQLREQAKTNEMLASLLQALADDQGEDPDAPPSTYMDGTPCR</sequence>
<dbReference type="RefSeq" id="WP_220381853.1">
    <property type="nucleotide sequence ID" value="NZ_JAEFBF010000016.1"/>
</dbReference>
<feature type="region of interest" description="Disordered" evidence="1">
    <location>
        <begin position="57"/>
        <end position="77"/>
    </location>
</feature>
<evidence type="ECO:0000256" key="1">
    <source>
        <dbReference type="SAM" id="MobiDB-lite"/>
    </source>
</evidence>
<gene>
    <name evidence="2" type="ORF">LLW09_05355</name>
</gene>
<keyword evidence="3" id="KW-1185">Reference proteome</keyword>
<proteinExistence type="predicted"/>
<dbReference type="EMBL" id="JAJGWQ010000002">
    <property type="protein sequence ID" value="MEB3781989.1"/>
    <property type="molecule type" value="Genomic_DNA"/>
</dbReference>
<evidence type="ECO:0000313" key="2">
    <source>
        <dbReference type="EMBL" id="MEB3781989.1"/>
    </source>
</evidence>
<accession>A0ABU6BNU7</accession>